<reference evidence="2" key="2">
    <citation type="submission" date="2022-01" db="EMBL/GenBank/DDBJ databases">
        <authorList>
            <person name="Yamashiro T."/>
            <person name="Shiraishi A."/>
            <person name="Satake H."/>
            <person name="Nakayama K."/>
        </authorList>
    </citation>
    <scope>NUCLEOTIDE SEQUENCE</scope>
</reference>
<feature type="compositionally biased region" description="Basic residues" evidence="1">
    <location>
        <begin position="14"/>
        <end position="25"/>
    </location>
</feature>
<dbReference type="GO" id="GO:0006508">
    <property type="term" value="P:proteolysis"/>
    <property type="evidence" value="ECO:0007669"/>
    <property type="project" value="UniProtKB-KW"/>
</dbReference>
<reference evidence="2" key="1">
    <citation type="journal article" date="2022" name="Int. J. Mol. Sci.">
        <title>Draft Genome of Tanacetum Coccineum: Genomic Comparison of Closely Related Tanacetum-Family Plants.</title>
        <authorList>
            <person name="Yamashiro T."/>
            <person name="Shiraishi A."/>
            <person name="Nakayama K."/>
            <person name="Satake H."/>
        </authorList>
    </citation>
    <scope>NUCLEOTIDE SEQUENCE</scope>
</reference>
<feature type="region of interest" description="Disordered" evidence="1">
    <location>
        <begin position="1"/>
        <end position="27"/>
    </location>
</feature>
<name>A0ABQ5D506_9ASTR</name>
<gene>
    <name evidence="2" type="ORF">Tco_0924496</name>
</gene>
<protein>
    <submittedName>
        <fullName evidence="2">Ulp1 protease family, C-terminal catalytic domain-containing protein</fullName>
    </submittedName>
</protein>
<dbReference type="SUPFAM" id="SSF54001">
    <property type="entry name" value="Cysteine proteinases"/>
    <property type="match status" value="1"/>
</dbReference>
<evidence type="ECO:0000313" key="2">
    <source>
        <dbReference type="EMBL" id="GJT34077.1"/>
    </source>
</evidence>
<keyword evidence="3" id="KW-1185">Reference proteome</keyword>
<evidence type="ECO:0000256" key="1">
    <source>
        <dbReference type="SAM" id="MobiDB-lite"/>
    </source>
</evidence>
<dbReference type="GO" id="GO:0008233">
    <property type="term" value="F:peptidase activity"/>
    <property type="evidence" value="ECO:0007669"/>
    <property type="project" value="UniProtKB-KW"/>
</dbReference>
<organism evidence="2 3">
    <name type="scientific">Tanacetum coccineum</name>
    <dbReference type="NCBI Taxonomy" id="301880"/>
    <lineage>
        <taxon>Eukaryota</taxon>
        <taxon>Viridiplantae</taxon>
        <taxon>Streptophyta</taxon>
        <taxon>Embryophyta</taxon>
        <taxon>Tracheophyta</taxon>
        <taxon>Spermatophyta</taxon>
        <taxon>Magnoliopsida</taxon>
        <taxon>eudicotyledons</taxon>
        <taxon>Gunneridae</taxon>
        <taxon>Pentapetalae</taxon>
        <taxon>asterids</taxon>
        <taxon>campanulids</taxon>
        <taxon>Asterales</taxon>
        <taxon>Asteraceae</taxon>
        <taxon>Asteroideae</taxon>
        <taxon>Anthemideae</taxon>
        <taxon>Anthemidinae</taxon>
        <taxon>Tanacetum</taxon>
    </lineage>
</organism>
<dbReference type="Gene3D" id="3.40.395.10">
    <property type="entry name" value="Adenoviral Proteinase, Chain A"/>
    <property type="match status" value="1"/>
</dbReference>
<keyword evidence="2" id="KW-0645">Protease</keyword>
<comment type="caution">
    <text evidence="2">The sequence shown here is derived from an EMBL/GenBank/DDBJ whole genome shotgun (WGS) entry which is preliminary data.</text>
</comment>
<proteinExistence type="predicted"/>
<dbReference type="InterPro" id="IPR038765">
    <property type="entry name" value="Papain-like_cys_pep_sf"/>
</dbReference>
<sequence>MKKPISGISLETSKKKHKAKKKMQKKAVQGKITKFFNKEDLQKTNVLKAKNKTKFKKRSSKRLGCKSSVCKFKDFMFLTSIRRKKKSSGHDSLSCFKKRRLNSENYPKTRKLIDEFNLEEVFGENVKVCGYRRNEDVNQNVHNREYLDVISIDVEVERVKNDAQMKDIIDIGFGSLIGMATEEIPVYDKIQESQMGGILFKLNFLVLFSNAMCLKMSKINWIRDCENSYYSRPLTALTLMSLFSTKCDSISVPRQTPAIKYWSTELIKKREIFEICNGGFGLLHLYSDDSSDDILEREFESKMDKLDQKVTLLKLIVEDLEFQFSNTLVDHPNSSRLKDIKAKYNGIIRNTDLSDFAYAIENNSIHHENQYGNDFSETDYSLNFNDMSGNYNDGECSHGVEELDKNFINETDEENGEDSSEEEMTEEVNQKVIEADIVLQKSINDDIQNKEQNSIDEDFQKLSEVVCIVEKLRESNIQNEEQMFVKGTNEEKEEEILNQDVSVVNVLKVIEADSISEKSREDEFNGFKVNKETSFDFKIFDTPKVDDKGKSAVRGLEDCLNKGLFRQVAEPDNSIRSFGNPFRVSTNDMPKHRLDEPPSFSLGPEFDETKTDCSQKEKQSLDRIQTVSFRPESEIDVLKEDIKPDIRDASIRLQPKREASVAWYLKSPFKVRGSALNTSVNNLTQTEVLTADTLFIMDEEESDPVEAVYSSCTTNVKIPRIFLESLAPGLKIEQPVIDAWADLLNFNERYKSTGSPSRYFFKPILTNRLKIEDFISAEDRFYKFEECIRLCDYDTKRMLNSDKMFHLVFFPVCTLDHFFLICFHMKSGKVVIIDNSTVEDDLTPRQRYLKLPQELISVFDKYISKNSPGRVASIFRNVEPERLKMKWRTCENELDNGVFLMSHMDNYFGEAENKWDYGFCKESKEQTKQLKFLRSKYAARILLSENNSYKDEFQKEVDKVRSIHKNRRRELIEEAVMRRPAKVDEYFGY</sequence>
<evidence type="ECO:0000313" key="3">
    <source>
        <dbReference type="Proteomes" id="UP001151760"/>
    </source>
</evidence>
<keyword evidence="2" id="KW-0378">Hydrolase</keyword>
<dbReference type="Proteomes" id="UP001151760">
    <property type="component" value="Unassembled WGS sequence"/>
</dbReference>
<accession>A0ABQ5D506</accession>
<dbReference type="EMBL" id="BQNB010014932">
    <property type="protein sequence ID" value="GJT34077.1"/>
    <property type="molecule type" value="Genomic_DNA"/>
</dbReference>